<dbReference type="EMBL" id="BJFL01000003">
    <property type="protein sequence ID" value="GDY29151.1"/>
    <property type="molecule type" value="Genomic_DNA"/>
</dbReference>
<dbReference type="RefSeq" id="WP_225978076.1">
    <property type="nucleotide sequence ID" value="NZ_BJFL01000003.1"/>
</dbReference>
<dbReference type="InterPro" id="IPR024520">
    <property type="entry name" value="DUF3558"/>
</dbReference>
<evidence type="ECO:0008006" key="4">
    <source>
        <dbReference type="Google" id="ProtNLM"/>
    </source>
</evidence>
<gene>
    <name evidence="2" type="ORF">GTS_07840</name>
</gene>
<keyword evidence="1" id="KW-0732">Signal</keyword>
<evidence type="ECO:0000313" key="3">
    <source>
        <dbReference type="Proteomes" id="UP000298860"/>
    </source>
</evidence>
<proteinExistence type="predicted"/>
<protein>
    <recommendedName>
        <fullName evidence="4">DUF3558 domain-containing protein</fullName>
    </recommendedName>
</protein>
<accession>A0A4D4IY45</accession>
<sequence length="200" mass="21119">MRSYRRRPTAVLALLALPIMAVAGCLPGPLARSHQRTSVVSPPPTTTISLPPRPHDLRLDGIDPCRILDPDQRAQLSLDNPPSRYLDAGMGGAQACTMRGLGSGTVARLALVTTEDVRVWLSDNAQVDARPLAVAGFPALEVRTPGVETACNVDIGVADGQFLDVLFRDGGNATPLPQDTLCAGARRVAEAAMTGLGRQH</sequence>
<reference evidence="3" key="1">
    <citation type="submission" date="2019-04" db="EMBL/GenBank/DDBJ databases">
        <title>Draft genome sequence of Pseudonocardiaceae bacterium SL3-2-4.</title>
        <authorList>
            <person name="Ningsih F."/>
            <person name="Yokota A."/>
            <person name="Sakai Y."/>
            <person name="Nanatani K."/>
            <person name="Yabe S."/>
            <person name="Oetari A."/>
            <person name="Sjamsuridzal W."/>
        </authorList>
    </citation>
    <scope>NUCLEOTIDE SEQUENCE [LARGE SCALE GENOMIC DNA]</scope>
    <source>
        <strain evidence="3">SL3-2-4</strain>
    </source>
</reference>
<name>A0A4D4IY45_9PSEU</name>
<evidence type="ECO:0000313" key="2">
    <source>
        <dbReference type="EMBL" id="GDY29151.1"/>
    </source>
</evidence>
<dbReference type="Pfam" id="PF12079">
    <property type="entry name" value="DUF3558"/>
    <property type="match status" value="1"/>
</dbReference>
<dbReference type="Proteomes" id="UP000298860">
    <property type="component" value="Unassembled WGS sequence"/>
</dbReference>
<evidence type="ECO:0000256" key="1">
    <source>
        <dbReference type="SAM" id="SignalP"/>
    </source>
</evidence>
<feature type="chain" id="PRO_5020873379" description="DUF3558 domain-containing protein" evidence="1">
    <location>
        <begin position="24"/>
        <end position="200"/>
    </location>
</feature>
<comment type="caution">
    <text evidence="2">The sequence shown here is derived from an EMBL/GenBank/DDBJ whole genome shotgun (WGS) entry which is preliminary data.</text>
</comment>
<dbReference type="AlphaFoldDB" id="A0A4D4IY45"/>
<organism evidence="2 3">
    <name type="scientific">Gandjariella thermophila</name>
    <dbReference type="NCBI Taxonomy" id="1931992"/>
    <lineage>
        <taxon>Bacteria</taxon>
        <taxon>Bacillati</taxon>
        <taxon>Actinomycetota</taxon>
        <taxon>Actinomycetes</taxon>
        <taxon>Pseudonocardiales</taxon>
        <taxon>Pseudonocardiaceae</taxon>
        <taxon>Gandjariella</taxon>
    </lineage>
</organism>
<feature type="signal peptide" evidence="1">
    <location>
        <begin position="1"/>
        <end position="23"/>
    </location>
</feature>
<dbReference type="PROSITE" id="PS51257">
    <property type="entry name" value="PROKAR_LIPOPROTEIN"/>
    <property type="match status" value="1"/>
</dbReference>
<keyword evidence="3" id="KW-1185">Reference proteome</keyword>